<dbReference type="Proteomes" id="UP001597173">
    <property type="component" value="Unassembled WGS sequence"/>
</dbReference>
<evidence type="ECO:0000313" key="8">
    <source>
        <dbReference type="EMBL" id="MFD1329939.1"/>
    </source>
</evidence>
<keyword evidence="7" id="KW-0732">Signal</keyword>
<dbReference type="Pfam" id="PF07886">
    <property type="entry name" value="BA14K"/>
    <property type="match status" value="1"/>
</dbReference>
<feature type="signal peptide" evidence="7">
    <location>
        <begin position="1"/>
        <end position="26"/>
    </location>
</feature>
<evidence type="ECO:0000256" key="7">
    <source>
        <dbReference type="SAM" id="SignalP"/>
    </source>
</evidence>
<keyword evidence="4" id="KW-1003">Cell membrane</keyword>
<protein>
    <recommendedName>
        <fullName evidence="3">Lectin-like protein BA14k</fullName>
    </recommendedName>
</protein>
<dbReference type="RefSeq" id="WP_374840305.1">
    <property type="nucleotide sequence ID" value="NZ_JBHEEW010000014.1"/>
</dbReference>
<dbReference type="EMBL" id="JBHTNF010000015">
    <property type="protein sequence ID" value="MFD1329939.1"/>
    <property type="molecule type" value="Genomic_DNA"/>
</dbReference>
<name>A0ABW3Z122_MYCRA</name>
<comment type="subcellular location">
    <subcellularLocation>
        <location evidence="1">Membrane</location>
        <topology evidence="1">Single-pass membrane protein</topology>
    </subcellularLocation>
</comment>
<feature type="chain" id="PRO_5047187196" description="Lectin-like protein BA14k" evidence="7">
    <location>
        <begin position="27"/>
        <end position="158"/>
    </location>
</feature>
<dbReference type="InterPro" id="IPR012413">
    <property type="entry name" value="BA14K"/>
</dbReference>
<keyword evidence="4" id="KW-0472">Membrane</keyword>
<accession>A0ABW3Z122</accession>
<reference evidence="9" key="1">
    <citation type="journal article" date="2019" name="Int. J. Syst. Evol. Microbiol.">
        <title>The Global Catalogue of Microorganisms (GCM) 10K type strain sequencing project: providing services to taxonomists for standard genome sequencing and annotation.</title>
        <authorList>
            <consortium name="The Broad Institute Genomics Platform"/>
            <consortium name="The Broad Institute Genome Sequencing Center for Infectious Disease"/>
            <person name="Wu L."/>
            <person name="Ma J."/>
        </authorList>
    </citation>
    <scope>NUCLEOTIDE SEQUENCE [LARGE SCALE GENOMIC DNA]</scope>
    <source>
        <strain evidence="9">CCUG 55609</strain>
    </source>
</reference>
<evidence type="ECO:0000256" key="6">
    <source>
        <dbReference type="ARBA" id="ARBA00025321"/>
    </source>
</evidence>
<evidence type="ECO:0000256" key="2">
    <source>
        <dbReference type="ARBA" id="ARBA00010270"/>
    </source>
</evidence>
<comment type="function">
    <text evidence="6">Has immunoglobulin-binding and hemagglutination properties, and can bind to mannose. Essential for virulence. May be involved in LPS biosynthesis or polysaccharide transport.</text>
</comment>
<evidence type="ECO:0000256" key="1">
    <source>
        <dbReference type="ARBA" id="ARBA00004167"/>
    </source>
</evidence>
<evidence type="ECO:0000256" key="5">
    <source>
        <dbReference type="ARBA" id="ARBA00022734"/>
    </source>
</evidence>
<keyword evidence="9" id="KW-1185">Reference proteome</keyword>
<keyword evidence="5" id="KW-0430">Lectin</keyword>
<organism evidence="8 9">
    <name type="scientific">Mycoplana ramosa</name>
    <name type="common">Mycoplana bullata</name>
    <dbReference type="NCBI Taxonomy" id="40837"/>
    <lineage>
        <taxon>Bacteria</taxon>
        <taxon>Pseudomonadati</taxon>
        <taxon>Pseudomonadota</taxon>
        <taxon>Alphaproteobacteria</taxon>
        <taxon>Hyphomicrobiales</taxon>
        <taxon>Rhizobiaceae</taxon>
        <taxon>Mycoplana</taxon>
    </lineage>
</organism>
<comment type="similarity">
    <text evidence="2">Belongs to the BA14k family.</text>
</comment>
<evidence type="ECO:0000256" key="4">
    <source>
        <dbReference type="ARBA" id="ARBA00022475"/>
    </source>
</evidence>
<evidence type="ECO:0000313" key="9">
    <source>
        <dbReference type="Proteomes" id="UP001597173"/>
    </source>
</evidence>
<comment type="caution">
    <text evidence="8">The sequence shown here is derived from an EMBL/GenBank/DDBJ whole genome shotgun (WGS) entry which is preliminary data.</text>
</comment>
<evidence type="ECO:0000256" key="3">
    <source>
        <dbReference type="ARBA" id="ARBA00020552"/>
    </source>
</evidence>
<sequence>MSRFFSLVPAVTMGLAAVLAPLSANALPPAIPDHGLGSDVVPARAVCNAYSCWNLTPLYSPFYRPYYNPIYQPYYRPYYWPAYRPYYRPFYNGPYNRPYYPPYRTYYRPYDSPYYAPAYGSYNYHVAWCLNRYRTYDPGTNRYHAGGGVYRVCVSPYR</sequence>
<proteinExistence type="inferred from homology"/>
<gene>
    <name evidence="8" type="ORF">ACFQ33_18775</name>
</gene>